<evidence type="ECO:0000256" key="6">
    <source>
        <dbReference type="ARBA" id="ARBA00022683"/>
    </source>
</evidence>
<keyword evidence="2" id="KW-0813">Transport</keyword>
<keyword evidence="13" id="KW-1185">Reference proteome</keyword>
<dbReference type="PANTHER" id="PTHR36203:SF1">
    <property type="entry name" value="ASCORBATE-SPECIFIC PTS SYSTEM EIIA COMPONENT"/>
    <property type="match status" value="1"/>
</dbReference>
<evidence type="ECO:0000256" key="1">
    <source>
        <dbReference type="ARBA" id="ARBA00004496"/>
    </source>
</evidence>
<dbReference type="InterPro" id="IPR016152">
    <property type="entry name" value="PTrfase/Anion_transptr"/>
</dbReference>
<comment type="subcellular location">
    <subcellularLocation>
        <location evidence="1">Cytoplasm</location>
    </subcellularLocation>
</comment>
<evidence type="ECO:0000256" key="9">
    <source>
        <dbReference type="ARBA" id="ARBA00041175"/>
    </source>
</evidence>
<dbReference type="AlphaFoldDB" id="A0A1I0EUH6"/>
<dbReference type="GO" id="GO:0016301">
    <property type="term" value="F:kinase activity"/>
    <property type="evidence" value="ECO:0007669"/>
    <property type="project" value="UniProtKB-KW"/>
</dbReference>
<dbReference type="EMBL" id="FOIM01000007">
    <property type="protein sequence ID" value="SET49090.1"/>
    <property type="molecule type" value="Genomic_DNA"/>
</dbReference>
<accession>A0A1I0EUH6</accession>
<dbReference type="SUPFAM" id="SSF55804">
    <property type="entry name" value="Phoshotransferase/anion transport protein"/>
    <property type="match status" value="1"/>
</dbReference>
<keyword evidence="3" id="KW-0963">Cytoplasm</keyword>
<dbReference type="Gene3D" id="3.40.930.10">
    <property type="entry name" value="Mannitol-specific EII, Chain A"/>
    <property type="match status" value="1"/>
</dbReference>
<dbReference type="RefSeq" id="WP_092362467.1">
    <property type="nucleotide sequence ID" value="NZ_FOIM01000007.1"/>
</dbReference>
<dbReference type="Proteomes" id="UP000198508">
    <property type="component" value="Unassembled WGS sequence"/>
</dbReference>
<organism evidence="12 13">
    <name type="scientific">Enterocloster lavalensis</name>
    <dbReference type="NCBI Taxonomy" id="460384"/>
    <lineage>
        <taxon>Bacteria</taxon>
        <taxon>Bacillati</taxon>
        <taxon>Bacillota</taxon>
        <taxon>Clostridia</taxon>
        <taxon>Lachnospirales</taxon>
        <taxon>Lachnospiraceae</taxon>
        <taxon>Enterocloster</taxon>
    </lineage>
</organism>
<reference evidence="13" key="1">
    <citation type="submission" date="2016-10" db="EMBL/GenBank/DDBJ databases">
        <authorList>
            <person name="Varghese N."/>
            <person name="Submissions S."/>
        </authorList>
    </citation>
    <scope>NUCLEOTIDE SEQUENCE [LARGE SCALE GENOMIC DNA]</scope>
    <source>
        <strain evidence="13">NLAE-zl-G277</strain>
    </source>
</reference>
<keyword evidence="7" id="KW-0418">Kinase</keyword>
<feature type="domain" description="PTS EIIA type-2" evidence="11">
    <location>
        <begin position="4"/>
        <end position="149"/>
    </location>
</feature>
<keyword evidence="4" id="KW-0597">Phosphoprotein</keyword>
<dbReference type="PANTHER" id="PTHR36203">
    <property type="entry name" value="ASCORBATE-SPECIFIC PTS SYSTEM EIIA COMPONENT"/>
    <property type="match status" value="1"/>
</dbReference>
<dbReference type="GO" id="GO:0005737">
    <property type="term" value="C:cytoplasm"/>
    <property type="evidence" value="ECO:0007669"/>
    <property type="project" value="UniProtKB-SubCell"/>
</dbReference>
<gene>
    <name evidence="12" type="ORF">SAMN05216313_10749</name>
</gene>
<evidence type="ECO:0000256" key="5">
    <source>
        <dbReference type="ARBA" id="ARBA00022679"/>
    </source>
</evidence>
<proteinExistence type="predicted"/>
<keyword evidence="5" id="KW-0808">Transferase</keyword>
<dbReference type="Pfam" id="PF00359">
    <property type="entry name" value="PTS_EIIA_2"/>
    <property type="match status" value="1"/>
</dbReference>
<comment type="function">
    <text evidence="8">The phosphoenolpyruvate-dependent sugar phosphotransferase system (sugar PTS), a major carbohydrate active transport system, catalyzes the phosphorylation of incoming sugar substrates concomitantly with their translocation across the cell membrane. The enzyme II UlaABC PTS system is involved in ascorbate transport.</text>
</comment>
<dbReference type="GO" id="GO:0009401">
    <property type="term" value="P:phosphoenolpyruvate-dependent sugar phosphotransferase system"/>
    <property type="evidence" value="ECO:0007669"/>
    <property type="project" value="UniProtKB-KW"/>
</dbReference>
<keyword evidence="6" id="KW-0598">Phosphotransferase system</keyword>
<evidence type="ECO:0000313" key="12">
    <source>
        <dbReference type="EMBL" id="SET49090.1"/>
    </source>
</evidence>
<dbReference type="PROSITE" id="PS51094">
    <property type="entry name" value="PTS_EIIA_TYPE_2"/>
    <property type="match status" value="1"/>
</dbReference>
<evidence type="ECO:0000259" key="11">
    <source>
        <dbReference type="PROSITE" id="PS51094"/>
    </source>
</evidence>
<evidence type="ECO:0000256" key="3">
    <source>
        <dbReference type="ARBA" id="ARBA00022490"/>
    </source>
</evidence>
<dbReference type="CDD" id="cd00211">
    <property type="entry name" value="PTS_IIA_fru"/>
    <property type="match status" value="1"/>
</dbReference>
<sequence length="151" mass="16810">MLREFVEKKHYKFATGAETWQEAVRMSCESLEADGTVNAQYAEEIIRCVEKYGPYIIIMPDVAMPHSQEGSANVNKTAIGFMKLEKPVSFDPGDPEKDATLFFTLAASDSDQHMANMVKLSEMLMTDGVADALKAAHTPEDLLAIQEKYLD</sequence>
<evidence type="ECO:0000256" key="4">
    <source>
        <dbReference type="ARBA" id="ARBA00022553"/>
    </source>
</evidence>
<dbReference type="STRING" id="460384.SAMN05216313_10749"/>
<protein>
    <recommendedName>
        <fullName evidence="9">Ascorbate-specific PTS system EIIA component</fullName>
    </recommendedName>
    <alternativeName>
        <fullName evidence="10">Ascorbate-specific phosphotransferase enzyme IIA component</fullName>
    </alternativeName>
</protein>
<evidence type="ECO:0000256" key="7">
    <source>
        <dbReference type="ARBA" id="ARBA00022777"/>
    </source>
</evidence>
<evidence type="ECO:0000256" key="2">
    <source>
        <dbReference type="ARBA" id="ARBA00022448"/>
    </source>
</evidence>
<dbReference type="InterPro" id="IPR002178">
    <property type="entry name" value="PTS_EIIA_type-2_dom"/>
</dbReference>
<dbReference type="InterPro" id="IPR051351">
    <property type="entry name" value="Ascorbate-PTS_EIIA_comp"/>
</dbReference>
<evidence type="ECO:0000256" key="8">
    <source>
        <dbReference type="ARBA" id="ARBA00037387"/>
    </source>
</evidence>
<evidence type="ECO:0000313" key="13">
    <source>
        <dbReference type="Proteomes" id="UP000198508"/>
    </source>
</evidence>
<name>A0A1I0EUH6_9FIRM</name>
<evidence type="ECO:0000256" key="10">
    <source>
        <dbReference type="ARBA" id="ARBA00042072"/>
    </source>
</evidence>